<accession>A0A0B5AY69</accession>
<evidence type="ECO:0000313" key="2">
    <source>
        <dbReference type="Proteomes" id="UP000031449"/>
    </source>
</evidence>
<dbReference type="AlphaFoldDB" id="A0A0B5AY69"/>
<keyword evidence="1" id="KW-0614">Plasmid</keyword>
<sequence length="363" mass="42616">MSETGTIMNRHIILSNKLLVALSGISTWTSRDGEYTYEKHNYHISKPYLEQKWTKSAIRQFLAYVSLANPEGHIYFASEEELSKLIHCSVRTIQENNKSFEKHGIIQFQRIWGEFLDIHICDYTKEVRDLDVTDSGEVSSRTGYTSVWHEVMGELFKIENINELRLALRCLLLHEKEVHVQQLDEAILSYDEIKGFLPKYIGYKKAIKQLTDNLSNIFHISCLESKEMVKELFHRQTKKRPSLMKKLAKPFALSFEIMKSDDSRLIRDKERGETMIHWFEFKKTARNYLAVDKAGINQKDLNTLSDTYGSSVVKEGLERILRVFEQNEYGHRLHILYDEFKSEPYQFVKKRIHSLYLSKSALM</sequence>
<dbReference type="OrthoDB" id="2837785at2"/>
<dbReference type="BioCyc" id="JESP1508404:G14D9-13435-MONOMER"/>
<protein>
    <submittedName>
        <fullName evidence="1">Uncharacterized protein</fullName>
    </submittedName>
</protein>
<dbReference type="HOGENOM" id="CLU_728935_0_0_9"/>
<dbReference type="Proteomes" id="UP000031449">
    <property type="component" value="Plasmid unnamed"/>
</dbReference>
<name>A0A0B5AY69_9BACL</name>
<geneLocation type="plasmid" evidence="2"/>
<evidence type="ECO:0000313" key="1">
    <source>
        <dbReference type="EMBL" id="AJD93468.1"/>
    </source>
</evidence>
<keyword evidence="2" id="KW-1185">Reference proteome</keyword>
<reference evidence="1 2" key="1">
    <citation type="submission" date="2014-08" db="EMBL/GenBank/DDBJ databases">
        <title>Complete genome of a marine bacteria Jeotgalibacillus malaysiensis.</title>
        <authorList>
            <person name="Yaakop A.S."/>
            <person name="Chan K.-G."/>
            <person name="Goh K.M."/>
        </authorList>
    </citation>
    <scope>NUCLEOTIDE SEQUENCE [LARGE SCALE GENOMIC DNA]</scope>
    <source>
        <strain evidence="1 2">D5</strain>
        <plasmid evidence="2">Plasmid</plasmid>
    </source>
</reference>
<proteinExistence type="predicted"/>
<dbReference type="KEGG" id="jeo:JMA_41510"/>
<dbReference type="EMBL" id="CP009417">
    <property type="protein sequence ID" value="AJD93468.1"/>
    <property type="molecule type" value="Genomic_DNA"/>
</dbReference>
<organism evidence="1 2">
    <name type="scientific">Jeotgalibacillus malaysiensis</name>
    <dbReference type="NCBI Taxonomy" id="1508404"/>
    <lineage>
        <taxon>Bacteria</taxon>
        <taxon>Bacillati</taxon>
        <taxon>Bacillota</taxon>
        <taxon>Bacilli</taxon>
        <taxon>Bacillales</taxon>
        <taxon>Caryophanaceae</taxon>
        <taxon>Jeotgalibacillus</taxon>
    </lineage>
</organism>
<gene>
    <name evidence="1" type="ORF">JMA_41510</name>
</gene>